<keyword evidence="2" id="KW-1185">Reference proteome</keyword>
<gene>
    <name evidence="1" type="ORF">SAMN04488047_10523</name>
</gene>
<sequence>MSTLRAPLCWRDCEYVSAANAARIAGRTPGWVRGAIVAGELRAVRLPTGGPPVVTVESLVRLLDSAAPLDGPAVPAGRRSPLRLVADNS</sequence>
<dbReference type="RefSeq" id="WP_093420126.1">
    <property type="nucleotide sequence ID" value="NZ_FOXA01000005.1"/>
</dbReference>
<evidence type="ECO:0008006" key="3">
    <source>
        <dbReference type="Google" id="ProtNLM"/>
    </source>
</evidence>
<reference evidence="1 2" key="1">
    <citation type="submission" date="2016-10" db="EMBL/GenBank/DDBJ databases">
        <authorList>
            <person name="de Groot N.N."/>
        </authorList>
    </citation>
    <scope>NUCLEOTIDE SEQUENCE [LARGE SCALE GENOMIC DNA]</scope>
    <source>
        <strain evidence="1 2">DSM 19547</strain>
    </source>
</reference>
<accession>A0A1I5PBU7</accession>
<evidence type="ECO:0000313" key="2">
    <source>
        <dbReference type="Proteomes" id="UP000199356"/>
    </source>
</evidence>
<dbReference type="EMBL" id="FOXA01000005">
    <property type="protein sequence ID" value="SFP31525.1"/>
    <property type="molecule type" value="Genomic_DNA"/>
</dbReference>
<dbReference type="AlphaFoldDB" id="A0A1I5PBU7"/>
<evidence type="ECO:0000313" key="1">
    <source>
        <dbReference type="EMBL" id="SFP31525.1"/>
    </source>
</evidence>
<organism evidence="1 2">
    <name type="scientific">Tranquillimonas alkanivorans</name>
    <dbReference type="NCBI Taxonomy" id="441119"/>
    <lineage>
        <taxon>Bacteria</taxon>
        <taxon>Pseudomonadati</taxon>
        <taxon>Pseudomonadota</taxon>
        <taxon>Alphaproteobacteria</taxon>
        <taxon>Rhodobacterales</taxon>
        <taxon>Roseobacteraceae</taxon>
        <taxon>Tranquillimonas</taxon>
    </lineage>
</organism>
<protein>
    <recommendedName>
        <fullName evidence="3">Helix-turn-helix domain-containing protein</fullName>
    </recommendedName>
</protein>
<proteinExistence type="predicted"/>
<dbReference type="Proteomes" id="UP000199356">
    <property type="component" value="Unassembled WGS sequence"/>
</dbReference>
<dbReference type="STRING" id="441119.SAMN04488047_10523"/>
<name>A0A1I5PBU7_9RHOB</name>